<name>A0ABW0LQT9_9BACL</name>
<dbReference type="PANTHER" id="PTHR43649">
    <property type="entry name" value="ARABINOSE-BINDING PROTEIN-RELATED"/>
    <property type="match status" value="1"/>
</dbReference>
<evidence type="ECO:0000313" key="5">
    <source>
        <dbReference type="Proteomes" id="UP001596105"/>
    </source>
</evidence>
<feature type="domain" description="DUF3502" evidence="3">
    <location>
        <begin position="459"/>
        <end position="526"/>
    </location>
</feature>
<keyword evidence="2" id="KW-0732">Signal</keyword>
<dbReference type="Gene3D" id="3.40.190.10">
    <property type="entry name" value="Periplasmic binding protein-like II"/>
    <property type="match status" value="2"/>
</dbReference>
<dbReference type="Pfam" id="PF12010">
    <property type="entry name" value="DUF3502"/>
    <property type="match status" value="1"/>
</dbReference>
<dbReference type="Pfam" id="PF13416">
    <property type="entry name" value="SBP_bac_8"/>
    <property type="match status" value="1"/>
</dbReference>
<dbReference type="SUPFAM" id="SSF53850">
    <property type="entry name" value="Periplasmic binding protein-like II"/>
    <property type="match status" value="1"/>
</dbReference>
<reference evidence="5" key="1">
    <citation type="journal article" date="2019" name="Int. J. Syst. Evol. Microbiol.">
        <title>The Global Catalogue of Microorganisms (GCM) 10K type strain sequencing project: providing services to taxonomists for standard genome sequencing and annotation.</title>
        <authorList>
            <consortium name="The Broad Institute Genomics Platform"/>
            <consortium name="The Broad Institute Genome Sequencing Center for Infectious Disease"/>
            <person name="Wu L."/>
            <person name="Ma J."/>
        </authorList>
    </citation>
    <scope>NUCLEOTIDE SEQUENCE [LARGE SCALE GENOMIC DNA]</scope>
    <source>
        <strain evidence="5">CCUG 57113</strain>
    </source>
</reference>
<proteinExistence type="predicted"/>
<feature type="compositionally biased region" description="Low complexity" evidence="1">
    <location>
        <begin position="37"/>
        <end position="49"/>
    </location>
</feature>
<dbReference type="InterPro" id="IPR050490">
    <property type="entry name" value="Bact_solute-bd_prot1"/>
</dbReference>
<accession>A0ABW0LQT9</accession>
<evidence type="ECO:0000259" key="3">
    <source>
        <dbReference type="Pfam" id="PF12010"/>
    </source>
</evidence>
<gene>
    <name evidence="4" type="ORF">ACFPPD_05530</name>
</gene>
<evidence type="ECO:0000256" key="1">
    <source>
        <dbReference type="SAM" id="MobiDB-lite"/>
    </source>
</evidence>
<dbReference type="InterPro" id="IPR022627">
    <property type="entry name" value="DUF3502"/>
</dbReference>
<dbReference type="EMBL" id="JBHSMH010000007">
    <property type="protein sequence ID" value="MFC5468174.1"/>
    <property type="molecule type" value="Genomic_DNA"/>
</dbReference>
<dbReference type="Proteomes" id="UP001596105">
    <property type="component" value="Unassembled WGS sequence"/>
</dbReference>
<dbReference type="InterPro" id="IPR006059">
    <property type="entry name" value="SBP"/>
</dbReference>
<keyword evidence="5" id="KW-1185">Reference proteome</keyword>
<dbReference type="RefSeq" id="WP_209746590.1">
    <property type="nucleotide sequence ID" value="NZ_JBHSMH010000007.1"/>
</dbReference>
<evidence type="ECO:0000313" key="4">
    <source>
        <dbReference type="EMBL" id="MFC5468174.1"/>
    </source>
</evidence>
<feature type="signal peptide" evidence="2">
    <location>
        <begin position="1"/>
        <end position="28"/>
    </location>
</feature>
<dbReference type="PROSITE" id="PS51257">
    <property type="entry name" value="PROKAR_LIPOPROTEIN"/>
    <property type="match status" value="1"/>
</dbReference>
<protein>
    <submittedName>
        <fullName evidence="4">Extracellular solute-binding protein</fullName>
    </submittedName>
</protein>
<dbReference type="PANTHER" id="PTHR43649:SF17">
    <property type="entry name" value="ABC TRANSPORTER SOLUTE BINDING PROTEIN-SUGAR TRANSPORT"/>
    <property type="match status" value="1"/>
</dbReference>
<feature type="chain" id="PRO_5045771124" evidence="2">
    <location>
        <begin position="29"/>
        <end position="530"/>
    </location>
</feature>
<evidence type="ECO:0000256" key="2">
    <source>
        <dbReference type="SAM" id="SignalP"/>
    </source>
</evidence>
<sequence length="530" mass="59973">MKLKRFNFKPALALLVVAILIMSGCSNGNSTKENGNSLSEPTSSSDSTTLVNGVDISKELELTMYLVGDPQPDAELVYEEVNKKLKKDLNTTLKVKYIPWADMDKKYPLLFASGEEFDMIYAGDWVGYSENANKNAFKELTRDMIDKYMPDYVKYLSPDAYDQIKVNGKIYMIPYLNKQVVGHPLYFVRGDLREKYNIPPVQTLNDYLNYIKTVYTNDKSIKGYDGRSVMVEGLINDSLYKMPQNLHRLTSNAPLFWTSLANMDGKVVYALDDPNYINALKKAKELADAGMWSKGILSQKTEGPQLFNEGKVLLNGGHIEFSIQTHTTIMQNHPEWKLEVVDLYPDVIHESSSAARSGMAINARSKNAERAMLVLNLFGSNKEYYDLTTYGIAGKHFEPVGDNRLKVTELGDKNFPPKANSPWGWENKSFMRYDVSVPDDLINTETRWISDNKSSTSPVVSFAFNDTNVRNEMAAISNLYQSSGIILTTGLTRNFDADLAKFKDELKKAGIDRVREELQRQLTAFMQSFQ</sequence>
<organism evidence="4 5">
    <name type="scientific">Cohnella suwonensis</name>
    <dbReference type="NCBI Taxonomy" id="696072"/>
    <lineage>
        <taxon>Bacteria</taxon>
        <taxon>Bacillati</taxon>
        <taxon>Bacillota</taxon>
        <taxon>Bacilli</taxon>
        <taxon>Bacillales</taxon>
        <taxon>Paenibacillaceae</taxon>
        <taxon>Cohnella</taxon>
    </lineage>
</organism>
<feature type="region of interest" description="Disordered" evidence="1">
    <location>
        <begin position="30"/>
        <end position="50"/>
    </location>
</feature>
<comment type="caution">
    <text evidence="4">The sequence shown here is derived from an EMBL/GenBank/DDBJ whole genome shotgun (WGS) entry which is preliminary data.</text>
</comment>